<dbReference type="STRING" id="7757.ENSPMAP00000009839"/>
<reference evidence="7" key="2">
    <citation type="submission" date="2025-09" db="UniProtKB">
        <authorList>
            <consortium name="Ensembl"/>
        </authorList>
    </citation>
    <scope>IDENTIFICATION</scope>
</reference>
<feature type="transmembrane region" description="Helical" evidence="6">
    <location>
        <begin position="65"/>
        <end position="89"/>
    </location>
</feature>
<dbReference type="PRINTS" id="PR00259">
    <property type="entry name" value="TMFOUR"/>
</dbReference>
<reference evidence="7" key="1">
    <citation type="submission" date="2025-08" db="UniProtKB">
        <authorList>
            <consortium name="Ensembl"/>
        </authorList>
    </citation>
    <scope>IDENTIFICATION</scope>
</reference>
<evidence type="ECO:0000256" key="6">
    <source>
        <dbReference type="RuleBase" id="RU361218"/>
    </source>
</evidence>
<dbReference type="InterPro" id="IPR008952">
    <property type="entry name" value="Tetraspanin_EC2_sf"/>
</dbReference>
<dbReference type="Gene3D" id="1.10.1450.10">
    <property type="entry name" value="Tetraspanin"/>
    <property type="match status" value="1"/>
</dbReference>
<protein>
    <recommendedName>
        <fullName evidence="6">Tetraspanin</fullName>
    </recommendedName>
</protein>
<dbReference type="SUPFAM" id="SSF48652">
    <property type="entry name" value="Tetraspanin"/>
    <property type="match status" value="1"/>
</dbReference>
<evidence type="ECO:0000256" key="1">
    <source>
        <dbReference type="ARBA" id="ARBA00004141"/>
    </source>
</evidence>
<keyword evidence="4 6" id="KW-1133">Transmembrane helix</keyword>
<proteinExistence type="inferred from homology"/>
<dbReference type="InterPro" id="IPR000301">
    <property type="entry name" value="Tetraspanin_animals"/>
</dbReference>
<name>S4RX99_PETMA</name>
<dbReference type="GO" id="GO:0016020">
    <property type="term" value="C:membrane"/>
    <property type="evidence" value="ECO:0007669"/>
    <property type="project" value="UniProtKB-SubCell"/>
</dbReference>
<dbReference type="Pfam" id="PF00335">
    <property type="entry name" value="Tetraspanin"/>
    <property type="match status" value="1"/>
</dbReference>
<dbReference type="InterPro" id="IPR018499">
    <property type="entry name" value="Tetraspanin/Peripherin"/>
</dbReference>
<feature type="transmembrane region" description="Helical" evidence="6">
    <location>
        <begin position="96"/>
        <end position="118"/>
    </location>
</feature>
<accession>S4RX99</accession>
<evidence type="ECO:0000256" key="4">
    <source>
        <dbReference type="ARBA" id="ARBA00022989"/>
    </source>
</evidence>
<feature type="transmembrane region" description="Helical" evidence="6">
    <location>
        <begin position="21"/>
        <end position="45"/>
    </location>
</feature>
<sequence>QAQAWVKYEEDWSSVTKLVRALVFFGNAIITLCGMALMATAIWVVTDPYKIYPFLAADNNTDIFAAAWIAIFCGFAFFLLGIFGMYAVWKMQRSALLAYFILMLIVFIFEAASCIVIFTHRDYLVGTKNLMLKHMLRDYGEIPSFTDNWKDLMSTQKCCGVNGPEDWISYTSSFSIYHKEDDADSPWPTKCCVLNENDDYLYGRMGCILGKPDAIFQKGCYGQFSSAVDGYTFPLAWFGFSILVLVIPYMIIRGMFYFTTL</sequence>
<organism evidence="7">
    <name type="scientific">Petromyzon marinus</name>
    <name type="common">Sea lamprey</name>
    <dbReference type="NCBI Taxonomy" id="7757"/>
    <lineage>
        <taxon>Eukaryota</taxon>
        <taxon>Metazoa</taxon>
        <taxon>Chordata</taxon>
        <taxon>Craniata</taxon>
        <taxon>Vertebrata</taxon>
        <taxon>Cyclostomata</taxon>
        <taxon>Hyperoartia</taxon>
        <taxon>Petromyzontiformes</taxon>
        <taxon>Petromyzontidae</taxon>
        <taxon>Petromyzon</taxon>
    </lineage>
</organism>
<evidence type="ECO:0000256" key="2">
    <source>
        <dbReference type="ARBA" id="ARBA00006840"/>
    </source>
</evidence>
<dbReference type="CDD" id="cd03156">
    <property type="entry name" value="uroplakin_I_like_LEL"/>
    <property type="match status" value="1"/>
</dbReference>
<dbReference type="GeneTree" id="ENSGT00940000160881"/>
<dbReference type="OMA" id="VVYIFEC"/>
<dbReference type="AlphaFoldDB" id="S4RX99"/>
<dbReference type="PANTHER" id="PTHR47110:SF2">
    <property type="entry name" value="UROPLAKIN-1B"/>
    <property type="match status" value="1"/>
</dbReference>
<dbReference type="PIRSF" id="PIRSF002419">
    <property type="entry name" value="Tetraspanin"/>
    <property type="match status" value="1"/>
</dbReference>
<evidence type="ECO:0000313" key="7">
    <source>
        <dbReference type="Ensembl" id="ENSPMAP00000009839.1"/>
    </source>
</evidence>
<dbReference type="PANTHER" id="PTHR47110">
    <property type="entry name" value="TESTIS-SPECIFIC EXPRESSED PROTEIN 55"/>
    <property type="match status" value="1"/>
</dbReference>
<comment type="similarity">
    <text evidence="2 6">Belongs to the tetraspanin (TM4SF) family.</text>
</comment>
<keyword evidence="3 6" id="KW-0812">Transmembrane</keyword>
<comment type="subcellular location">
    <subcellularLocation>
        <location evidence="1 6">Membrane</location>
        <topology evidence="1 6">Multi-pass membrane protein</topology>
    </subcellularLocation>
</comment>
<dbReference type="HOGENOM" id="CLU_088971_1_0_1"/>
<evidence type="ECO:0000256" key="3">
    <source>
        <dbReference type="ARBA" id="ARBA00022692"/>
    </source>
</evidence>
<evidence type="ECO:0000256" key="5">
    <source>
        <dbReference type="ARBA" id="ARBA00023136"/>
    </source>
</evidence>
<dbReference type="Ensembl" id="ENSPMAT00000009881.1">
    <property type="protein sequence ID" value="ENSPMAP00000009839.1"/>
    <property type="gene ID" value="ENSPMAG00000008935.1"/>
</dbReference>
<keyword evidence="5 6" id="KW-0472">Membrane</keyword>
<feature type="transmembrane region" description="Helical" evidence="6">
    <location>
        <begin position="231"/>
        <end position="252"/>
    </location>
</feature>